<accession>A0A8S0WEM7</accession>
<gene>
    <name evidence="9" type="ORF">AAE3_LOCUS2198</name>
</gene>
<dbReference type="InterPro" id="IPR002259">
    <property type="entry name" value="Eqnu_transpt"/>
</dbReference>
<feature type="transmembrane region" description="Helical" evidence="8">
    <location>
        <begin position="56"/>
        <end position="80"/>
    </location>
</feature>
<evidence type="ECO:0000256" key="1">
    <source>
        <dbReference type="ARBA" id="ARBA00004141"/>
    </source>
</evidence>
<dbReference type="GO" id="GO:0005886">
    <property type="term" value="C:plasma membrane"/>
    <property type="evidence" value="ECO:0007669"/>
    <property type="project" value="TreeGrafter"/>
</dbReference>
<dbReference type="OrthoDB" id="10261753at2759"/>
<dbReference type="PIRSF" id="PIRSF016379">
    <property type="entry name" value="ENT"/>
    <property type="match status" value="1"/>
</dbReference>
<name>A0A8S0WEM7_CYCAE</name>
<feature type="transmembrane region" description="Helical" evidence="8">
    <location>
        <begin position="454"/>
        <end position="477"/>
    </location>
</feature>
<feature type="region of interest" description="Disordered" evidence="7">
    <location>
        <begin position="267"/>
        <end position="291"/>
    </location>
</feature>
<comment type="caution">
    <text evidence="9">The sequence shown here is derived from an EMBL/GenBank/DDBJ whole genome shotgun (WGS) entry which is preliminary data.</text>
</comment>
<dbReference type="Pfam" id="PF01733">
    <property type="entry name" value="Nucleoside_tran"/>
    <property type="match status" value="1"/>
</dbReference>
<dbReference type="Proteomes" id="UP000467700">
    <property type="component" value="Unassembled WGS sequence"/>
</dbReference>
<protein>
    <recommendedName>
        <fullName evidence="11">Nucleoside transporter</fullName>
    </recommendedName>
</protein>
<dbReference type="AlphaFoldDB" id="A0A8S0WEM7"/>
<evidence type="ECO:0000256" key="6">
    <source>
        <dbReference type="ARBA" id="ARBA00023136"/>
    </source>
</evidence>
<evidence type="ECO:0000313" key="9">
    <source>
        <dbReference type="EMBL" id="CAA7260273.1"/>
    </source>
</evidence>
<feature type="transmembrane region" description="Helical" evidence="8">
    <location>
        <begin position="151"/>
        <end position="177"/>
    </location>
</feature>
<feature type="transmembrane region" description="Helical" evidence="8">
    <location>
        <begin position="308"/>
        <end position="329"/>
    </location>
</feature>
<evidence type="ECO:0000313" key="10">
    <source>
        <dbReference type="Proteomes" id="UP000467700"/>
    </source>
</evidence>
<dbReference type="PANTHER" id="PTHR10332">
    <property type="entry name" value="EQUILIBRATIVE NUCLEOSIDE TRANSPORTER"/>
    <property type="match status" value="1"/>
</dbReference>
<organism evidence="9 10">
    <name type="scientific">Cyclocybe aegerita</name>
    <name type="common">Black poplar mushroom</name>
    <name type="synonym">Agrocybe aegerita</name>
    <dbReference type="NCBI Taxonomy" id="1973307"/>
    <lineage>
        <taxon>Eukaryota</taxon>
        <taxon>Fungi</taxon>
        <taxon>Dikarya</taxon>
        <taxon>Basidiomycota</taxon>
        <taxon>Agaricomycotina</taxon>
        <taxon>Agaricomycetes</taxon>
        <taxon>Agaricomycetidae</taxon>
        <taxon>Agaricales</taxon>
        <taxon>Agaricineae</taxon>
        <taxon>Bolbitiaceae</taxon>
        <taxon>Cyclocybe</taxon>
    </lineage>
</organism>
<feature type="transmembrane region" description="Helical" evidence="8">
    <location>
        <begin position="189"/>
        <end position="209"/>
    </location>
</feature>
<keyword evidence="4 8" id="KW-0812">Transmembrane</keyword>
<evidence type="ECO:0008006" key="11">
    <source>
        <dbReference type="Google" id="ProtNLM"/>
    </source>
</evidence>
<dbReference type="InterPro" id="IPR036259">
    <property type="entry name" value="MFS_trans_sf"/>
</dbReference>
<keyword evidence="3" id="KW-0813">Transport</keyword>
<evidence type="ECO:0000256" key="3">
    <source>
        <dbReference type="ARBA" id="ARBA00022448"/>
    </source>
</evidence>
<dbReference type="PANTHER" id="PTHR10332:SF88">
    <property type="entry name" value="EQUILIBRATIVE NUCLEOSIDE TRANSPORTER 1, ISOFORM A"/>
    <property type="match status" value="1"/>
</dbReference>
<keyword evidence="5 8" id="KW-1133">Transmembrane helix</keyword>
<dbReference type="SUPFAM" id="SSF103473">
    <property type="entry name" value="MFS general substrate transporter"/>
    <property type="match status" value="1"/>
</dbReference>
<comment type="similarity">
    <text evidence="2">Belongs to the SLC29A/ENT transporter (TC 2.A.57) family.</text>
</comment>
<evidence type="ECO:0000256" key="4">
    <source>
        <dbReference type="ARBA" id="ARBA00022692"/>
    </source>
</evidence>
<feature type="transmembrane region" description="Helical" evidence="8">
    <location>
        <begin position="229"/>
        <end position="249"/>
    </location>
</feature>
<comment type="subcellular location">
    <subcellularLocation>
        <location evidence="1">Membrane</location>
        <topology evidence="1">Multi-pass membrane protein</topology>
    </subcellularLocation>
</comment>
<dbReference type="GO" id="GO:0015205">
    <property type="term" value="F:nucleobase transmembrane transporter activity"/>
    <property type="evidence" value="ECO:0007669"/>
    <property type="project" value="TreeGrafter"/>
</dbReference>
<feature type="transmembrane region" description="Helical" evidence="8">
    <location>
        <begin position="412"/>
        <end position="433"/>
    </location>
</feature>
<evidence type="ECO:0000256" key="5">
    <source>
        <dbReference type="ARBA" id="ARBA00022989"/>
    </source>
</evidence>
<dbReference type="GO" id="GO:0000329">
    <property type="term" value="C:fungal-type vacuole membrane"/>
    <property type="evidence" value="ECO:0007669"/>
    <property type="project" value="TreeGrafter"/>
</dbReference>
<feature type="transmembrane region" description="Helical" evidence="8">
    <location>
        <begin position="126"/>
        <end position="145"/>
    </location>
</feature>
<keyword evidence="10" id="KW-1185">Reference proteome</keyword>
<dbReference type="PRINTS" id="PR01130">
    <property type="entry name" value="DERENTRNSPRT"/>
</dbReference>
<reference evidence="9 10" key="1">
    <citation type="submission" date="2020-01" db="EMBL/GenBank/DDBJ databases">
        <authorList>
            <person name="Gupta K D."/>
        </authorList>
    </citation>
    <scope>NUCLEOTIDE SEQUENCE [LARGE SCALE GENOMIC DNA]</scope>
</reference>
<evidence type="ECO:0000256" key="2">
    <source>
        <dbReference type="ARBA" id="ARBA00007965"/>
    </source>
</evidence>
<evidence type="ECO:0000256" key="8">
    <source>
        <dbReference type="SAM" id="Phobius"/>
    </source>
</evidence>
<proteinExistence type="inferred from homology"/>
<evidence type="ECO:0000256" key="7">
    <source>
        <dbReference type="SAM" id="MobiDB-lite"/>
    </source>
</evidence>
<feature type="transmembrane region" description="Helical" evidence="8">
    <location>
        <begin position="341"/>
        <end position="363"/>
    </location>
</feature>
<keyword evidence="6 8" id="KW-0472">Membrane</keyword>
<sequence length="489" mass="52718">MSLPPGSPEALYHVVPHPDDEEVNASQIELAGETAAEPVLPPMDLPPFLVDARIRWIHFILGCSVLLPWNVVITAMPFFLSRLSSSPLRSTFGSYLTTTFTVSNFVFLAHATLTSKQSSPSRQTRFSIIWLTILNFFLTLSTFFVPSPGVLFAFVLFNGVAQACAGAYLQTSVIAVASRFGPPAVQAMMSGQAAVAVAVSGVQVISAAASVMGKTHSYVSDGSAEERSAFMFFSLSTLFLIASAAANTWMVRMPVYQHIAASLEKPPKKSLAEDGHEDERRGLMSDHPHDDPMSDMKSNAIRVAKANITYEVAVAYIFMVTLAVFPPITTSIQPTNPATHPLLFSAIHFLVFNVGDLTGRYVCSFPIFAVWSAKRLLTLSAARTLFIPLFLMCNVQRGTSRIGGTPIINSDFLFMAILFCFGCSNGYVSSLCMMSAPSLEHNPRLKGRTEDVDVAATVVSFCLVGGLAVGSIASFAVKSAICGCNPFYG</sequence>
<feature type="transmembrane region" description="Helical" evidence="8">
    <location>
        <begin position="92"/>
        <end position="114"/>
    </location>
</feature>
<dbReference type="GO" id="GO:0034257">
    <property type="term" value="F:nicotinamide riboside transmembrane transporter activity"/>
    <property type="evidence" value="ECO:0007669"/>
    <property type="project" value="TreeGrafter"/>
</dbReference>
<dbReference type="EMBL" id="CACVBS010000028">
    <property type="protein sequence ID" value="CAA7260273.1"/>
    <property type="molecule type" value="Genomic_DNA"/>
</dbReference>